<proteinExistence type="predicted"/>
<feature type="compositionally biased region" description="Polar residues" evidence="2">
    <location>
        <begin position="1"/>
        <end position="17"/>
    </location>
</feature>
<accession>A0A078A3F4</accession>
<evidence type="ECO:0000256" key="2">
    <source>
        <dbReference type="SAM" id="MobiDB-lite"/>
    </source>
</evidence>
<gene>
    <name evidence="3" type="primary">Contig14329.g15265</name>
    <name evidence="3" type="ORF">STYLEM_5776</name>
</gene>
<feature type="region of interest" description="Disordered" evidence="2">
    <location>
        <begin position="1"/>
        <end position="20"/>
    </location>
</feature>
<evidence type="ECO:0000313" key="3">
    <source>
        <dbReference type="EMBL" id="CDW76813.1"/>
    </source>
</evidence>
<organism evidence="3 4">
    <name type="scientific">Stylonychia lemnae</name>
    <name type="common">Ciliate</name>
    <dbReference type="NCBI Taxonomy" id="5949"/>
    <lineage>
        <taxon>Eukaryota</taxon>
        <taxon>Sar</taxon>
        <taxon>Alveolata</taxon>
        <taxon>Ciliophora</taxon>
        <taxon>Intramacronucleata</taxon>
        <taxon>Spirotrichea</taxon>
        <taxon>Stichotrichia</taxon>
        <taxon>Sporadotrichida</taxon>
        <taxon>Oxytrichidae</taxon>
        <taxon>Stylonychinae</taxon>
        <taxon>Stylonychia</taxon>
    </lineage>
</organism>
<protein>
    <recommendedName>
        <fullName evidence="5">DUF4200 domain-containing protein</fullName>
    </recommendedName>
</protein>
<dbReference type="Proteomes" id="UP000039865">
    <property type="component" value="Unassembled WGS sequence"/>
</dbReference>
<dbReference type="InParanoid" id="A0A078A3F4"/>
<feature type="region of interest" description="Disordered" evidence="2">
    <location>
        <begin position="508"/>
        <end position="537"/>
    </location>
</feature>
<feature type="compositionally biased region" description="Basic and acidic residues" evidence="2">
    <location>
        <begin position="863"/>
        <end position="875"/>
    </location>
</feature>
<feature type="region of interest" description="Disordered" evidence="2">
    <location>
        <begin position="761"/>
        <end position="782"/>
    </location>
</feature>
<evidence type="ECO:0000256" key="1">
    <source>
        <dbReference type="SAM" id="Coils"/>
    </source>
</evidence>
<dbReference type="EMBL" id="CCKQ01005565">
    <property type="protein sequence ID" value="CDW76813.1"/>
    <property type="molecule type" value="Genomic_DNA"/>
</dbReference>
<sequence length="882" mass="103396">MFQSVMNSTGSIGNNRQKSQEDIRFESKIEREMRLADKRVLILQEKIGNTLNMHQGSFSKYFEQISNAQNPISNKSFSKLMKNQAIAEAEPMLKKVEEEVKLKRVEEVDEGIDREEFNCEISEHILERNREEAILVKEKVKEIQKVVLELDKKIKNAQILETYAVHQKEEALTQYQEYLTKMQKMKEQQKDHKQEMAQKCKEIEKIIESKKDVQKNRERSQDIIKKRAERLKKSIEKLRERESRFQKIAQNQKNENDRFISQFENLCSNFQTEKPDEINHKYIQKTLENQSIVNWFNDLAKHIFDLKMKKEELQKELQLYISNNDFMLTQNNTLRYDKGEYHEKKIENKIIQNKQRSSKLTDLLKFKKESVLSVINGLKHLARKLQADGDVNQSIVKYENQPKFEVADINFPEIIGTCSQISMLVEKKFSYQMQFNEQFFGYKVVLFKGRDRNTRYQTVVQLRQFFLLNLIRTLIYGQGGVESLRKIYEEYKRVSQKKGKSTNLMLVEKRSSVQDSQNGEEMGQSENEDNNSFLDDGSGFVSENNAGDLENELSIEKDGLIQAKETIQLGKNFVVKKHNLSTVQESEEHPFSKKMDMALQFIDDMHDKVIQFENFNHSLDQSEIEIHNNLEEKRREQKNRLLFPQQDADQNRAKTAAAGSFKNQILSMNETFNSTSSLNGGQSHTYRQKLALRKQRELAAANGFFNKGISDFGFINMICETNKEFKIVDTRLHKLRIQRLGKSSSLPTLELKKISIQQHQATNNNSILHSAHKSNKKPRKEDVKHIYQIKNVQVQSNDQKDKGDFNSKLGSPIVLRPQILRNAFSQSAQNLNIDGQMRKFMNKRAVNADEFLQVYKKKVEDFKKSQKEQKRELNKKQKMLLN</sequence>
<reference evidence="3 4" key="1">
    <citation type="submission" date="2014-06" db="EMBL/GenBank/DDBJ databases">
        <authorList>
            <person name="Swart Estienne"/>
        </authorList>
    </citation>
    <scope>NUCLEOTIDE SEQUENCE [LARGE SCALE GENOMIC DNA]</scope>
    <source>
        <strain evidence="3 4">130c</strain>
    </source>
</reference>
<name>A0A078A3F4_STYLE</name>
<evidence type="ECO:0008006" key="5">
    <source>
        <dbReference type="Google" id="ProtNLM"/>
    </source>
</evidence>
<feature type="coiled-coil region" evidence="1">
    <location>
        <begin position="296"/>
        <end position="323"/>
    </location>
</feature>
<keyword evidence="4" id="KW-1185">Reference proteome</keyword>
<evidence type="ECO:0000313" key="4">
    <source>
        <dbReference type="Proteomes" id="UP000039865"/>
    </source>
</evidence>
<keyword evidence="1" id="KW-0175">Coiled coil</keyword>
<feature type="coiled-coil region" evidence="1">
    <location>
        <begin position="168"/>
        <end position="255"/>
    </location>
</feature>
<dbReference type="AlphaFoldDB" id="A0A078A3F4"/>
<feature type="region of interest" description="Disordered" evidence="2">
    <location>
        <begin position="863"/>
        <end position="882"/>
    </location>
</feature>